<dbReference type="GO" id="GO:0000976">
    <property type="term" value="F:transcription cis-regulatory region binding"/>
    <property type="evidence" value="ECO:0007669"/>
    <property type="project" value="TreeGrafter"/>
</dbReference>
<dbReference type="Gene3D" id="3.40.190.290">
    <property type="match status" value="1"/>
</dbReference>
<dbReference type="NCBIfam" id="NF008722">
    <property type="entry name" value="PRK11716.1"/>
    <property type="match status" value="1"/>
</dbReference>
<dbReference type="InterPro" id="IPR005119">
    <property type="entry name" value="LysR_subst-bd"/>
</dbReference>
<reference evidence="6 7" key="2">
    <citation type="submission" date="2019-09" db="EMBL/GenBank/DDBJ databases">
        <title>Complete Genome Sequence and Methylome Analysis of free living Spirochaetas.</title>
        <authorList>
            <person name="Leshcheva N."/>
            <person name="Mikheeva N."/>
        </authorList>
    </citation>
    <scope>NUCLEOTIDE SEQUENCE [LARGE SCALE GENOMIC DNA]</scope>
    <source>
        <strain evidence="6 7">P</strain>
    </source>
</reference>
<dbReference type="SUPFAM" id="SSF46785">
    <property type="entry name" value="Winged helix' DNA-binding domain"/>
    <property type="match status" value="1"/>
</dbReference>
<sequence>MDIRELKLFLKLAETLHYARTSQVMAISPSALSRTVQRLEDEVGEKLFERDNRSVSLTPQGAHFRDYAKDVIERWSILQETLQGESDVVSGEITVYSSVTACYEILPPILKKLRELHPDVHLNLITGSVNEAFAQAGEGVADIVISAEPDNLPATLEFFPIISTPMVFIAPKFDENFKVDITSSDFDPTQTELILPNKSLFRKRIDDWFFERGIKPESYSEASGNEGILAMSKLGFGVGIVPKVVVDHSFFGSEMTVVESDMKPFNVGLLIQKRRLSNPIVKAFLDISNMVKEPIK</sequence>
<gene>
    <name evidence="6" type="primary">ilvY</name>
    <name evidence="6" type="ORF">EW093_12715</name>
</gene>
<dbReference type="OrthoDB" id="9803714at2"/>
<keyword evidence="4" id="KW-0804">Transcription</keyword>
<evidence type="ECO:0000256" key="1">
    <source>
        <dbReference type="ARBA" id="ARBA00009437"/>
    </source>
</evidence>
<dbReference type="SUPFAM" id="SSF53850">
    <property type="entry name" value="Periplasmic binding protein-like II"/>
    <property type="match status" value="1"/>
</dbReference>
<evidence type="ECO:0000256" key="3">
    <source>
        <dbReference type="ARBA" id="ARBA00023125"/>
    </source>
</evidence>
<keyword evidence="3" id="KW-0238">DNA-binding</keyword>
<keyword evidence="7" id="KW-1185">Reference proteome</keyword>
<feature type="domain" description="HTH lysR-type" evidence="5">
    <location>
        <begin position="1"/>
        <end position="58"/>
    </location>
</feature>
<organism evidence="6 7">
    <name type="scientific">Thiospirochaeta perfilievii</name>
    <dbReference type="NCBI Taxonomy" id="252967"/>
    <lineage>
        <taxon>Bacteria</taxon>
        <taxon>Pseudomonadati</taxon>
        <taxon>Spirochaetota</taxon>
        <taxon>Spirochaetia</taxon>
        <taxon>Spirochaetales</taxon>
        <taxon>Spirochaetaceae</taxon>
        <taxon>Thiospirochaeta</taxon>
    </lineage>
</organism>
<comment type="similarity">
    <text evidence="1">Belongs to the LysR transcriptional regulatory family.</text>
</comment>
<evidence type="ECO:0000256" key="2">
    <source>
        <dbReference type="ARBA" id="ARBA00023015"/>
    </source>
</evidence>
<dbReference type="Gene3D" id="1.10.10.10">
    <property type="entry name" value="Winged helix-like DNA-binding domain superfamily/Winged helix DNA-binding domain"/>
    <property type="match status" value="1"/>
</dbReference>
<protein>
    <submittedName>
        <fullName evidence="6">HTH-type transcriptional activator IlvY</fullName>
    </submittedName>
</protein>
<dbReference type="InterPro" id="IPR036388">
    <property type="entry name" value="WH-like_DNA-bd_sf"/>
</dbReference>
<evidence type="ECO:0000259" key="5">
    <source>
        <dbReference type="PROSITE" id="PS50931"/>
    </source>
</evidence>
<dbReference type="EMBL" id="CP035807">
    <property type="protein sequence ID" value="QEN05541.1"/>
    <property type="molecule type" value="Genomic_DNA"/>
</dbReference>
<dbReference type="KEGG" id="sper:EW093_12715"/>
<reference evidence="6 7" key="1">
    <citation type="submission" date="2019-02" db="EMBL/GenBank/DDBJ databases">
        <authorList>
            <person name="Fomenkov A."/>
            <person name="Dubinina G."/>
            <person name="Grabovich M."/>
            <person name="Vincze T."/>
            <person name="Roberts R.J."/>
        </authorList>
    </citation>
    <scope>NUCLEOTIDE SEQUENCE [LARGE SCALE GENOMIC DNA]</scope>
    <source>
        <strain evidence="6 7">P</strain>
    </source>
</reference>
<dbReference type="AlphaFoldDB" id="A0A5C1QD99"/>
<evidence type="ECO:0000256" key="4">
    <source>
        <dbReference type="ARBA" id="ARBA00023163"/>
    </source>
</evidence>
<evidence type="ECO:0000313" key="7">
    <source>
        <dbReference type="Proteomes" id="UP000323824"/>
    </source>
</evidence>
<dbReference type="FunFam" id="1.10.10.10:FF:000001">
    <property type="entry name" value="LysR family transcriptional regulator"/>
    <property type="match status" value="1"/>
</dbReference>
<dbReference type="Pfam" id="PF00126">
    <property type="entry name" value="HTH_1"/>
    <property type="match status" value="1"/>
</dbReference>
<dbReference type="Pfam" id="PF03466">
    <property type="entry name" value="LysR_substrate"/>
    <property type="match status" value="1"/>
</dbReference>
<proteinExistence type="inferred from homology"/>
<dbReference type="InterPro" id="IPR036390">
    <property type="entry name" value="WH_DNA-bd_sf"/>
</dbReference>
<dbReference type="Proteomes" id="UP000323824">
    <property type="component" value="Chromosome"/>
</dbReference>
<evidence type="ECO:0000313" key="6">
    <source>
        <dbReference type="EMBL" id="QEN05541.1"/>
    </source>
</evidence>
<dbReference type="InterPro" id="IPR000847">
    <property type="entry name" value="LysR_HTH_N"/>
</dbReference>
<keyword evidence="2" id="KW-0805">Transcription regulation</keyword>
<dbReference type="GO" id="GO:0003700">
    <property type="term" value="F:DNA-binding transcription factor activity"/>
    <property type="evidence" value="ECO:0007669"/>
    <property type="project" value="InterPro"/>
</dbReference>
<accession>A0A5C1QD99</accession>
<dbReference type="PROSITE" id="PS50931">
    <property type="entry name" value="HTH_LYSR"/>
    <property type="match status" value="1"/>
</dbReference>
<name>A0A5C1QD99_9SPIO</name>
<dbReference type="PANTHER" id="PTHR30126">
    <property type="entry name" value="HTH-TYPE TRANSCRIPTIONAL REGULATOR"/>
    <property type="match status" value="1"/>
</dbReference>
<dbReference type="RefSeq" id="WP_149568778.1">
    <property type="nucleotide sequence ID" value="NZ_CP035807.1"/>
</dbReference>
<dbReference type="PANTHER" id="PTHR30126:SF81">
    <property type="entry name" value="HTH-TYPE TRANSCRIPTIONAL REGULATOR ILVY"/>
    <property type="match status" value="1"/>
</dbReference>